<dbReference type="RefSeq" id="WP_152889965.1">
    <property type="nucleotide sequence ID" value="NZ_VJZD01000077.1"/>
</dbReference>
<dbReference type="GO" id="GO:0003677">
    <property type="term" value="F:DNA binding"/>
    <property type="evidence" value="ECO:0007669"/>
    <property type="project" value="UniProtKB-KW"/>
</dbReference>
<keyword evidence="3" id="KW-0804">Transcription</keyword>
<comment type="caution">
    <text evidence="6">The sequence shown here is derived from an EMBL/GenBank/DDBJ whole genome shotgun (WGS) entry which is preliminary data.</text>
</comment>
<dbReference type="EMBL" id="VJZD01000077">
    <property type="protein sequence ID" value="MPY33482.1"/>
    <property type="molecule type" value="Genomic_DNA"/>
</dbReference>
<dbReference type="Proteomes" id="UP000325849">
    <property type="component" value="Unassembled WGS sequence"/>
</dbReference>
<gene>
    <name evidence="6" type="ORF">FNH09_20120</name>
</gene>
<dbReference type="SUPFAM" id="SSF46894">
    <property type="entry name" value="C-terminal effector domain of the bipartite response regulators"/>
    <property type="match status" value="1"/>
</dbReference>
<keyword evidence="2" id="KW-0238">DNA-binding</keyword>
<dbReference type="PANTHER" id="PTHR43214:SF24">
    <property type="entry name" value="TRANSCRIPTIONAL REGULATORY PROTEIN NARL-RELATED"/>
    <property type="match status" value="1"/>
</dbReference>
<dbReference type="AlphaFoldDB" id="A0A5N8VFQ5"/>
<keyword evidence="1" id="KW-0805">Transcription regulation</keyword>
<name>A0A5N8VFQ5_9ACTN</name>
<sequence>MTHYGRFAAMGEARTPPSVSRDGEDSQRPDKTKRPETHFSNFGISACIFSKRELQELGEVFSMSGSSLPRQTQVIVLTEDPLTEEGVTAYLTAHAYVDVLTPDTVERPDILLIIATEITDKIFTRAEQYAQESAGQPPRLVLIANSPTPSQLARAVELGLTAFVPRRRVTLTDIDRALSAVARGGASLPQPLVRCLLEQIRDQRWKDQDSHEGDTPAALTAREIAVLRQLAAGFNTSEIAAALHYSERTVKNIIHQVITRCDLRNRVHAVAFALQRGLL</sequence>
<accession>A0A5N8VFQ5</accession>
<dbReference type="InterPro" id="IPR016032">
    <property type="entry name" value="Sig_transdc_resp-reg_C-effctor"/>
</dbReference>
<feature type="domain" description="HTH luxR-type" evidence="5">
    <location>
        <begin position="212"/>
        <end position="277"/>
    </location>
</feature>
<evidence type="ECO:0000256" key="3">
    <source>
        <dbReference type="ARBA" id="ARBA00023163"/>
    </source>
</evidence>
<dbReference type="InterPro" id="IPR000792">
    <property type="entry name" value="Tscrpt_reg_LuxR_C"/>
</dbReference>
<evidence type="ECO:0000259" key="5">
    <source>
        <dbReference type="PROSITE" id="PS50043"/>
    </source>
</evidence>
<evidence type="ECO:0000256" key="1">
    <source>
        <dbReference type="ARBA" id="ARBA00023015"/>
    </source>
</evidence>
<feature type="compositionally biased region" description="Basic and acidic residues" evidence="4">
    <location>
        <begin position="21"/>
        <end position="37"/>
    </location>
</feature>
<evidence type="ECO:0000256" key="4">
    <source>
        <dbReference type="SAM" id="MobiDB-lite"/>
    </source>
</evidence>
<evidence type="ECO:0000313" key="6">
    <source>
        <dbReference type="EMBL" id="MPY33482.1"/>
    </source>
</evidence>
<evidence type="ECO:0000313" key="7">
    <source>
        <dbReference type="Proteomes" id="UP000325849"/>
    </source>
</evidence>
<proteinExistence type="predicted"/>
<feature type="region of interest" description="Disordered" evidence="4">
    <location>
        <begin position="1"/>
        <end position="38"/>
    </location>
</feature>
<dbReference type="CDD" id="cd06170">
    <property type="entry name" value="LuxR_C_like"/>
    <property type="match status" value="1"/>
</dbReference>
<dbReference type="Pfam" id="PF00196">
    <property type="entry name" value="GerE"/>
    <property type="match status" value="1"/>
</dbReference>
<dbReference type="PANTHER" id="PTHR43214">
    <property type="entry name" value="TWO-COMPONENT RESPONSE REGULATOR"/>
    <property type="match status" value="1"/>
</dbReference>
<protein>
    <submittedName>
        <fullName evidence="6">Response regulator transcription factor</fullName>
    </submittedName>
</protein>
<dbReference type="GO" id="GO:0006355">
    <property type="term" value="P:regulation of DNA-templated transcription"/>
    <property type="evidence" value="ECO:0007669"/>
    <property type="project" value="InterPro"/>
</dbReference>
<dbReference type="PROSITE" id="PS50043">
    <property type="entry name" value="HTH_LUXR_2"/>
    <property type="match status" value="1"/>
</dbReference>
<dbReference type="InterPro" id="IPR039420">
    <property type="entry name" value="WalR-like"/>
</dbReference>
<dbReference type="OrthoDB" id="9808843at2"/>
<keyword evidence="7" id="KW-1185">Reference proteome</keyword>
<dbReference type="PRINTS" id="PR00038">
    <property type="entry name" value="HTHLUXR"/>
</dbReference>
<organism evidence="6 7">
    <name type="scientific">Streptomyces adustus</name>
    <dbReference type="NCBI Taxonomy" id="1609272"/>
    <lineage>
        <taxon>Bacteria</taxon>
        <taxon>Bacillati</taxon>
        <taxon>Actinomycetota</taxon>
        <taxon>Actinomycetes</taxon>
        <taxon>Kitasatosporales</taxon>
        <taxon>Streptomycetaceae</taxon>
        <taxon>Streptomyces</taxon>
    </lineage>
</organism>
<dbReference type="Gene3D" id="3.40.50.2300">
    <property type="match status" value="1"/>
</dbReference>
<dbReference type="SMART" id="SM00421">
    <property type="entry name" value="HTH_LUXR"/>
    <property type="match status" value="1"/>
</dbReference>
<evidence type="ECO:0000256" key="2">
    <source>
        <dbReference type="ARBA" id="ARBA00023125"/>
    </source>
</evidence>
<reference evidence="6 7" key="1">
    <citation type="submission" date="2019-07" db="EMBL/GenBank/DDBJ databases">
        <title>New species of Amycolatopsis and Streptomyces.</title>
        <authorList>
            <person name="Duangmal K."/>
            <person name="Teo W.F.A."/>
            <person name="Lipun K."/>
        </authorList>
    </citation>
    <scope>NUCLEOTIDE SEQUENCE [LARGE SCALE GENOMIC DNA]</scope>
    <source>
        <strain evidence="6 7">NBRC 109810</strain>
    </source>
</reference>